<dbReference type="InterPro" id="IPR052587">
    <property type="entry name" value="TELO2-interacting_protein_1"/>
</dbReference>
<dbReference type="PANTHER" id="PTHR18460">
    <property type="entry name" value="TEL2 INTERACTING PROTEIN 1 TTI1 FAMILY MEMBER"/>
    <property type="match status" value="1"/>
</dbReference>
<dbReference type="InterPro" id="IPR011989">
    <property type="entry name" value="ARM-like"/>
</dbReference>
<dbReference type="Gene3D" id="1.25.10.10">
    <property type="entry name" value="Leucine-rich Repeat Variant"/>
    <property type="match status" value="1"/>
</dbReference>
<gene>
    <name evidence="2" type="ORF">CVIRNUC_004011</name>
</gene>
<dbReference type="EMBL" id="CAUYUE010000005">
    <property type="protein sequence ID" value="CAK0772905.1"/>
    <property type="molecule type" value="Genomic_DNA"/>
</dbReference>
<dbReference type="InterPro" id="IPR057566">
    <property type="entry name" value="TPR_TTI1_N"/>
</dbReference>
<dbReference type="InterPro" id="IPR016024">
    <property type="entry name" value="ARM-type_fold"/>
</dbReference>
<keyword evidence="3" id="KW-1185">Reference proteome</keyword>
<evidence type="ECO:0000313" key="3">
    <source>
        <dbReference type="Proteomes" id="UP001314263"/>
    </source>
</evidence>
<dbReference type="Proteomes" id="UP001314263">
    <property type="component" value="Unassembled WGS sequence"/>
</dbReference>
<organism evidence="2 3">
    <name type="scientific">Coccomyxa viridis</name>
    <dbReference type="NCBI Taxonomy" id="1274662"/>
    <lineage>
        <taxon>Eukaryota</taxon>
        <taxon>Viridiplantae</taxon>
        <taxon>Chlorophyta</taxon>
        <taxon>core chlorophytes</taxon>
        <taxon>Trebouxiophyceae</taxon>
        <taxon>Trebouxiophyceae incertae sedis</taxon>
        <taxon>Coccomyxaceae</taxon>
        <taxon>Coccomyxa</taxon>
    </lineage>
</organism>
<feature type="domain" description="TTI1 N-terminal TPR" evidence="1">
    <location>
        <begin position="11"/>
        <end position="408"/>
    </location>
</feature>
<dbReference type="AlphaFoldDB" id="A0AAV1I1V3"/>
<evidence type="ECO:0000313" key="2">
    <source>
        <dbReference type="EMBL" id="CAK0772905.1"/>
    </source>
</evidence>
<sequence length="526" mass="54499">MPDEAERRQAFTRLQPICSSLLQDRTSASTVLQHLNALKVTLEDVSDKGLRGCSEYVLFPLLLLVDSVAASRLPEGALSVPAARTDRVAEGALICCRILLSRCPVQPPELVHKLIQRLAPAAGIPREAASEEVRHAAQQCLEALFKGLGSSHPDMRAFWSSEAGVQDLAYVTQLLLEAADAEARAGHTGSKAVRTTAVATVCLVLEAVRDPAPLSYLLPGLVGGLSKALLAGAAKMTQERAAHSGAAASSAALAQAIRGMSLLLCATLADSSTPPGSAAAQGRRRDPAPAASSAEALCALEALAVSSMASAEEEAAAAEPALPAAASLSVSGQEKYLVRRDTAWVDSTLQRLVPLLQRVLPPLCSHPQHSVREALAKGVCEVMSHCAVTLAPASEMLLGIVLALAADEWPQVAEPCRAFLGGGWAGSTDADGPSQRHLLAGLISKLILGLADAAKGNQDALILHARRLSTALQVPTASLTGPSSSLAKDLSIADIPAFPCLNQPRMGLLSAIRTLGASAAVLTGMP</sequence>
<protein>
    <recommendedName>
        <fullName evidence="1">TTI1 N-terminal TPR domain-containing protein</fullName>
    </recommendedName>
</protein>
<accession>A0AAV1I1V3</accession>
<dbReference type="PANTHER" id="PTHR18460:SF3">
    <property type="entry name" value="TELO2-INTERACTING PROTEIN 1 HOMOLOG"/>
    <property type="match status" value="1"/>
</dbReference>
<dbReference type="GO" id="GO:0005737">
    <property type="term" value="C:cytoplasm"/>
    <property type="evidence" value="ECO:0007669"/>
    <property type="project" value="TreeGrafter"/>
</dbReference>
<proteinExistence type="predicted"/>
<name>A0AAV1I1V3_9CHLO</name>
<dbReference type="SUPFAM" id="SSF48371">
    <property type="entry name" value="ARM repeat"/>
    <property type="match status" value="1"/>
</dbReference>
<evidence type="ECO:0000259" key="1">
    <source>
        <dbReference type="Pfam" id="PF24173"/>
    </source>
</evidence>
<comment type="caution">
    <text evidence="2">The sequence shown here is derived from an EMBL/GenBank/DDBJ whole genome shotgun (WGS) entry which is preliminary data.</text>
</comment>
<reference evidence="2 3" key="1">
    <citation type="submission" date="2023-10" db="EMBL/GenBank/DDBJ databases">
        <authorList>
            <person name="Maclean D."/>
            <person name="Macfadyen A."/>
        </authorList>
    </citation>
    <scope>NUCLEOTIDE SEQUENCE [LARGE SCALE GENOMIC DNA]</scope>
</reference>
<dbReference type="Pfam" id="PF24173">
    <property type="entry name" value="TPR_TTI1_N"/>
    <property type="match status" value="1"/>
</dbReference>